<organism evidence="3">
    <name type="scientific">Babesia bovis</name>
    <dbReference type="NCBI Taxonomy" id="5865"/>
    <lineage>
        <taxon>Eukaryota</taxon>
        <taxon>Sar</taxon>
        <taxon>Alveolata</taxon>
        <taxon>Apicomplexa</taxon>
        <taxon>Aconoidasida</taxon>
        <taxon>Piroplasmida</taxon>
        <taxon>Babesiidae</taxon>
        <taxon>Babesia</taxon>
    </lineage>
</organism>
<accession>S6B6R3</accession>
<feature type="chain" id="PRO_5004536699" description="OTU domain-containing protein" evidence="1">
    <location>
        <begin position="25"/>
        <end position="319"/>
    </location>
</feature>
<dbReference type="InterPro" id="IPR003323">
    <property type="entry name" value="OTU_dom"/>
</dbReference>
<dbReference type="CDD" id="cd22744">
    <property type="entry name" value="OTU"/>
    <property type="match status" value="1"/>
</dbReference>
<dbReference type="Gene3D" id="3.90.70.80">
    <property type="match status" value="1"/>
</dbReference>
<keyword evidence="1" id="KW-0732">Signal</keyword>
<reference evidence="3" key="1">
    <citation type="journal article" date="2014" name="BMC Genomics">
        <title>The Babesia bovis gene and promoter model: an update from full-length EST analysis.</title>
        <authorList>
            <person name="Yamagishi J."/>
            <person name="Wakaguri H."/>
            <person name="Yokoyama N."/>
            <person name="Yamashita R."/>
            <person name="Suzuki Y."/>
            <person name="Xuan X."/>
            <person name="Igarashi I."/>
        </authorList>
    </citation>
    <scope>NUCLEOTIDE SEQUENCE</scope>
    <source>
        <strain evidence="3">Texas</strain>
    </source>
</reference>
<evidence type="ECO:0000259" key="2">
    <source>
        <dbReference type="PROSITE" id="PS50802"/>
    </source>
</evidence>
<dbReference type="AlphaFoldDB" id="S6B6R3"/>
<dbReference type="Pfam" id="PF02338">
    <property type="entry name" value="OTU"/>
    <property type="match status" value="1"/>
</dbReference>
<proteinExistence type="evidence at transcript level"/>
<name>S6B6R3_BABBO</name>
<sequence length="319" mass="36455">MYRVFNSWFIFCTAFSWLIPGVVYTNRSTGTGWSDILNAFKNNLNPAQPKPSNAHHLGKSHPCTRYSSWNRVNPIWDNMLLKQNMVVCRKNYGADGNCLFNAVSGILRDHKVSRDTLQLKLTNLPAAVSLSLDDMQFQDTYYTVGDLRRIIAVRFIGVDPHNENALPFWDVSELVGKLEVLSNVEGTQDFGDIRWGPTKILREIRQNGDLLDIAKRLFAMLSQVQNPYSWGSYEDIDTMAEIFNMDIYLFFSDQTKIQRFVGSRPDNEQRPVLLLYYHVMTHFDAAGIIQNATSNKGQPIRSMFSIDGCPKLIRQLAAQ</sequence>
<dbReference type="PROSITE" id="PS50802">
    <property type="entry name" value="OTU"/>
    <property type="match status" value="1"/>
</dbReference>
<dbReference type="VEuPathDB" id="PiroplasmaDB:BBOV_III007320"/>
<feature type="signal peptide" evidence="1">
    <location>
        <begin position="1"/>
        <end position="24"/>
    </location>
</feature>
<evidence type="ECO:0000256" key="1">
    <source>
        <dbReference type="SAM" id="SignalP"/>
    </source>
</evidence>
<dbReference type="EMBL" id="AK440907">
    <property type="protein sequence ID" value="BAN64701.1"/>
    <property type="molecule type" value="mRNA"/>
</dbReference>
<evidence type="ECO:0000313" key="3">
    <source>
        <dbReference type="EMBL" id="BAN64701.1"/>
    </source>
</evidence>
<feature type="domain" description="OTU" evidence="2">
    <location>
        <begin position="87"/>
        <end position="289"/>
    </location>
</feature>
<gene>
    <name evidence="3" type="primary">BBOV_III007320</name>
</gene>
<protein>
    <recommendedName>
        <fullName evidence="2">OTU domain-containing protein</fullName>
    </recommendedName>
</protein>